<dbReference type="GO" id="GO:0005886">
    <property type="term" value="C:plasma membrane"/>
    <property type="evidence" value="ECO:0007669"/>
    <property type="project" value="TreeGrafter"/>
</dbReference>
<name>A0A3N4S4Y3_9ACTN</name>
<evidence type="ECO:0000259" key="4">
    <source>
        <dbReference type="SMART" id="SM00563"/>
    </source>
</evidence>
<evidence type="ECO:0000256" key="3">
    <source>
        <dbReference type="SAM" id="MobiDB-lite"/>
    </source>
</evidence>
<sequence>MQPAQTDPRGPRSAAVLTTLVLAAALITGSRLLLAAQAAVFAAGALGGHRYAPYGLLYRALVRPRLGPPAELEDARPPRFAQGVGLAAPAGLGPLATALTAPALAAASLNAAFDYCLGCEFHLLHRARARAPGGGGRDRPCPFGGSSGGNTRGRRGVPRLRGPATTPRVPPDRAHGPWEVGLTVAEFVYPPVIRTALAAFKALDLRISIVGAEHVPATGGAVLVSNHISYLDFIFAGFGAYRVGRRKTRFMAKDDVFRHKVSGPLMRGMKHIPVDRTDGQPAYEAAVKALREGEVVGVFPEATISRSFTLKKFKTGAARMAADSGTPLLPVILWGTQQLWTKGRPKTLTKRHVPVTIMIGEPIHLAPTDKPVMVTRRLRAAMTEMLDRAQRDYPAKPAGPDDSWWLPAHLGGTAPTLEQAEAEDEAEAQRRAAR</sequence>
<feature type="domain" description="Phospholipid/glycerol acyltransferase" evidence="4">
    <location>
        <begin position="221"/>
        <end position="336"/>
    </location>
</feature>
<dbReference type="GO" id="GO:0003841">
    <property type="term" value="F:1-acylglycerol-3-phosphate O-acyltransferase activity"/>
    <property type="evidence" value="ECO:0007669"/>
    <property type="project" value="TreeGrafter"/>
</dbReference>
<keyword evidence="6" id="KW-1185">Reference proteome</keyword>
<proteinExistence type="predicted"/>
<dbReference type="Pfam" id="PF01553">
    <property type="entry name" value="Acyltransferase"/>
    <property type="match status" value="1"/>
</dbReference>
<evidence type="ECO:0000256" key="1">
    <source>
        <dbReference type="ARBA" id="ARBA00022679"/>
    </source>
</evidence>
<dbReference type="PANTHER" id="PTHR10434:SF55">
    <property type="entry name" value="POSSIBLE ACYLTRANSFERASE"/>
    <property type="match status" value="1"/>
</dbReference>
<protein>
    <submittedName>
        <fullName evidence="5">1-acyl-sn-glycerol-3-phosphate acyltransferase</fullName>
    </submittedName>
</protein>
<evidence type="ECO:0000313" key="5">
    <source>
        <dbReference type="EMBL" id="RPE35617.1"/>
    </source>
</evidence>
<accession>A0A3N4S4Y3</accession>
<feature type="region of interest" description="Disordered" evidence="3">
    <location>
        <begin position="392"/>
        <end position="434"/>
    </location>
</feature>
<feature type="region of interest" description="Disordered" evidence="3">
    <location>
        <begin position="131"/>
        <end position="174"/>
    </location>
</feature>
<keyword evidence="1" id="KW-0808">Transferase</keyword>
<organism evidence="5 6">
    <name type="scientific">Kitasatospora cineracea</name>
    <dbReference type="NCBI Taxonomy" id="88074"/>
    <lineage>
        <taxon>Bacteria</taxon>
        <taxon>Bacillati</taxon>
        <taxon>Actinomycetota</taxon>
        <taxon>Actinomycetes</taxon>
        <taxon>Kitasatosporales</taxon>
        <taxon>Streptomycetaceae</taxon>
        <taxon>Kitasatospora</taxon>
    </lineage>
</organism>
<dbReference type="Proteomes" id="UP000266906">
    <property type="component" value="Unassembled WGS sequence"/>
</dbReference>
<dbReference type="PANTHER" id="PTHR10434">
    <property type="entry name" value="1-ACYL-SN-GLYCEROL-3-PHOSPHATE ACYLTRANSFERASE"/>
    <property type="match status" value="1"/>
</dbReference>
<dbReference type="AlphaFoldDB" id="A0A3N4S4Y3"/>
<gene>
    <name evidence="5" type="ORF">EDD38_3971</name>
</gene>
<reference evidence="5 6" key="1">
    <citation type="submission" date="2018-11" db="EMBL/GenBank/DDBJ databases">
        <title>Sequencing the genomes of 1000 actinobacteria strains.</title>
        <authorList>
            <person name="Klenk H.-P."/>
        </authorList>
    </citation>
    <scope>NUCLEOTIDE SEQUENCE [LARGE SCALE GENOMIC DNA]</scope>
    <source>
        <strain evidence="5 6">DSM 44781</strain>
    </source>
</reference>
<dbReference type="GO" id="GO:0006654">
    <property type="term" value="P:phosphatidic acid biosynthetic process"/>
    <property type="evidence" value="ECO:0007669"/>
    <property type="project" value="TreeGrafter"/>
</dbReference>
<evidence type="ECO:0000313" key="6">
    <source>
        <dbReference type="Proteomes" id="UP000266906"/>
    </source>
</evidence>
<keyword evidence="2 5" id="KW-0012">Acyltransferase</keyword>
<dbReference type="SUPFAM" id="SSF69593">
    <property type="entry name" value="Glycerol-3-phosphate (1)-acyltransferase"/>
    <property type="match status" value="1"/>
</dbReference>
<evidence type="ECO:0000256" key="2">
    <source>
        <dbReference type="ARBA" id="ARBA00023315"/>
    </source>
</evidence>
<comment type="caution">
    <text evidence="5">The sequence shown here is derived from an EMBL/GenBank/DDBJ whole genome shotgun (WGS) entry which is preliminary data.</text>
</comment>
<dbReference type="InterPro" id="IPR025508">
    <property type="entry name" value="DUF4395"/>
</dbReference>
<dbReference type="Pfam" id="PF14340">
    <property type="entry name" value="DUF4395"/>
    <property type="match status" value="1"/>
</dbReference>
<dbReference type="SMART" id="SM00563">
    <property type="entry name" value="PlsC"/>
    <property type="match status" value="1"/>
</dbReference>
<dbReference type="CDD" id="cd07989">
    <property type="entry name" value="LPLAT_AGPAT-like"/>
    <property type="match status" value="1"/>
</dbReference>
<dbReference type="EMBL" id="RKQG01000001">
    <property type="protein sequence ID" value="RPE35617.1"/>
    <property type="molecule type" value="Genomic_DNA"/>
</dbReference>
<dbReference type="InterPro" id="IPR002123">
    <property type="entry name" value="Plipid/glycerol_acylTrfase"/>
</dbReference>